<evidence type="ECO:0000313" key="8">
    <source>
        <dbReference type="Proteomes" id="UP000708208"/>
    </source>
</evidence>
<dbReference type="PANTHER" id="PTHR24302:SF15">
    <property type="entry name" value="FATTY-ACID PEROXYGENASE"/>
    <property type="match status" value="1"/>
</dbReference>
<dbReference type="EMBL" id="CAJVCH010250179">
    <property type="protein sequence ID" value="CAG7733515.1"/>
    <property type="molecule type" value="Genomic_DNA"/>
</dbReference>
<keyword evidence="2" id="KW-0349">Heme</keyword>
<evidence type="ECO:0000256" key="3">
    <source>
        <dbReference type="ARBA" id="ARBA00022723"/>
    </source>
</evidence>
<dbReference type="InterPro" id="IPR050705">
    <property type="entry name" value="Cytochrome_P450_3A"/>
</dbReference>
<keyword evidence="8" id="KW-1185">Reference proteome</keyword>
<keyword evidence="4" id="KW-0560">Oxidoreductase</keyword>
<organism evidence="7 8">
    <name type="scientific">Allacma fusca</name>
    <dbReference type="NCBI Taxonomy" id="39272"/>
    <lineage>
        <taxon>Eukaryota</taxon>
        <taxon>Metazoa</taxon>
        <taxon>Ecdysozoa</taxon>
        <taxon>Arthropoda</taxon>
        <taxon>Hexapoda</taxon>
        <taxon>Collembola</taxon>
        <taxon>Symphypleona</taxon>
        <taxon>Sminthuridae</taxon>
        <taxon>Allacma</taxon>
    </lineage>
</organism>
<proteinExistence type="inferred from homology"/>
<evidence type="ECO:0000256" key="1">
    <source>
        <dbReference type="ARBA" id="ARBA00010617"/>
    </source>
</evidence>
<keyword evidence="6" id="KW-0472">Membrane</keyword>
<dbReference type="OrthoDB" id="2789670at2759"/>
<keyword evidence="6" id="KW-1133">Transmembrane helix</keyword>
<dbReference type="GO" id="GO:0046872">
    <property type="term" value="F:metal ion binding"/>
    <property type="evidence" value="ECO:0007669"/>
    <property type="project" value="UniProtKB-KW"/>
</dbReference>
<accession>A0A8J2K5U8</accession>
<keyword evidence="6" id="KW-0812">Transmembrane</keyword>
<feature type="non-terminal residue" evidence="7">
    <location>
        <position position="1"/>
    </location>
</feature>
<dbReference type="GO" id="GO:0008395">
    <property type="term" value="F:steroid hydroxylase activity"/>
    <property type="evidence" value="ECO:0007669"/>
    <property type="project" value="TreeGrafter"/>
</dbReference>
<evidence type="ECO:0000256" key="4">
    <source>
        <dbReference type="ARBA" id="ARBA00023002"/>
    </source>
</evidence>
<sequence length="119" mass="13906">MFLEFLLTVILSIAVVILYYRWNYGTLEKLGIPVVKTHFLYGSQSDFNKICSHDRDMEWFEKHGEIYGVYNGRQPQIHIVDPEIVRQIFVKDFDKFANRSFDVGGGAAKLFHEMLDSLK</sequence>
<gene>
    <name evidence="7" type="ORF">AFUS01_LOCUS21955</name>
</gene>
<evidence type="ECO:0000256" key="5">
    <source>
        <dbReference type="ARBA" id="ARBA00023004"/>
    </source>
</evidence>
<keyword evidence="3" id="KW-0479">Metal-binding</keyword>
<dbReference type="PANTHER" id="PTHR24302">
    <property type="entry name" value="CYTOCHROME P450 FAMILY 3"/>
    <property type="match status" value="1"/>
</dbReference>
<dbReference type="AlphaFoldDB" id="A0A8J2K5U8"/>
<feature type="transmembrane region" description="Helical" evidence="6">
    <location>
        <begin position="6"/>
        <end position="22"/>
    </location>
</feature>
<evidence type="ECO:0000256" key="2">
    <source>
        <dbReference type="ARBA" id="ARBA00022617"/>
    </source>
</evidence>
<comment type="caution">
    <text evidence="7">The sequence shown here is derived from an EMBL/GenBank/DDBJ whole genome shotgun (WGS) entry which is preliminary data.</text>
</comment>
<dbReference type="Proteomes" id="UP000708208">
    <property type="component" value="Unassembled WGS sequence"/>
</dbReference>
<evidence type="ECO:0000256" key="6">
    <source>
        <dbReference type="SAM" id="Phobius"/>
    </source>
</evidence>
<protein>
    <submittedName>
        <fullName evidence="7">Uncharacterized protein</fullName>
    </submittedName>
</protein>
<evidence type="ECO:0000313" key="7">
    <source>
        <dbReference type="EMBL" id="CAG7733515.1"/>
    </source>
</evidence>
<name>A0A8J2K5U8_9HEXA</name>
<comment type="similarity">
    <text evidence="1">Belongs to the cytochrome P450 family.</text>
</comment>
<keyword evidence="5" id="KW-0408">Iron</keyword>
<reference evidence="7" key="1">
    <citation type="submission" date="2021-06" db="EMBL/GenBank/DDBJ databases">
        <authorList>
            <person name="Hodson N. C."/>
            <person name="Mongue J. A."/>
            <person name="Jaron S. K."/>
        </authorList>
    </citation>
    <scope>NUCLEOTIDE SEQUENCE</scope>
</reference>